<proteinExistence type="predicted"/>
<dbReference type="InterPro" id="IPR036249">
    <property type="entry name" value="Thioredoxin-like_sf"/>
</dbReference>
<dbReference type="EMBL" id="UOEC01000191">
    <property type="protein sequence ID" value="VAW01822.1"/>
    <property type="molecule type" value="Genomic_DNA"/>
</dbReference>
<gene>
    <name evidence="1" type="ORF">MNBD_ALPHA08-2153</name>
</gene>
<protein>
    <recommendedName>
        <fullName evidence="2">Regulatory protein SoxS</fullName>
    </recommendedName>
</protein>
<reference evidence="1" key="1">
    <citation type="submission" date="2018-06" db="EMBL/GenBank/DDBJ databases">
        <authorList>
            <person name="Zhirakovskaya E."/>
        </authorList>
    </citation>
    <scope>NUCLEOTIDE SEQUENCE</scope>
</reference>
<evidence type="ECO:0000313" key="1">
    <source>
        <dbReference type="EMBL" id="VAW01822.1"/>
    </source>
</evidence>
<name>A0A3B0SHC2_9ZZZZ</name>
<evidence type="ECO:0008006" key="2">
    <source>
        <dbReference type="Google" id="ProtNLM"/>
    </source>
</evidence>
<sequence length="132" mass="14959">MISRMAGFVFSLTLFAMVVPGKLVAMELVMYEQEYCEWCEKWDEEVGVVYPKTKEGKMAPLRKVDIFEAIPTDLKKIRTPRFTPTFVLLDDGKEVGRIRGYPGESFFWGMLGELIKRGQKKAADKAALPSAS</sequence>
<organism evidence="1">
    <name type="scientific">hydrothermal vent metagenome</name>
    <dbReference type="NCBI Taxonomy" id="652676"/>
    <lineage>
        <taxon>unclassified sequences</taxon>
        <taxon>metagenomes</taxon>
        <taxon>ecological metagenomes</taxon>
    </lineage>
</organism>
<accession>A0A3B0SHC2</accession>
<dbReference type="Gene3D" id="3.40.30.10">
    <property type="entry name" value="Glutaredoxin"/>
    <property type="match status" value="1"/>
</dbReference>
<dbReference type="SUPFAM" id="SSF52833">
    <property type="entry name" value="Thioredoxin-like"/>
    <property type="match status" value="1"/>
</dbReference>
<dbReference type="AlphaFoldDB" id="A0A3B0SHC2"/>